<keyword evidence="2" id="KW-1185">Reference proteome</keyword>
<evidence type="ECO:0008006" key="3">
    <source>
        <dbReference type="Google" id="ProtNLM"/>
    </source>
</evidence>
<sequence>MWRWGVLDAYGQKVEVVYDPRDISTITIEYGSHTPWQAKELIIGEWAGRRPSIPSTIEPLIVEGSRLLDAAEKKNQVRKERQTRAVSFRKIREEAKRDV</sequence>
<dbReference type="Proteomes" id="UP000195437">
    <property type="component" value="Chromosome"/>
</dbReference>
<organism evidence="1 2">
    <name type="scientific">Tumebacillus avium</name>
    <dbReference type="NCBI Taxonomy" id="1903704"/>
    <lineage>
        <taxon>Bacteria</taxon>
        <taxon>Bacillati</taxon>
        <taxon>Bacillota</taxon>
        <taxon>Bacilli</taxon>
        <taxon>Bacillales</taxon>
        <taxon>Alicyclobacillaceae</taxon>
        <taxon>Tumebacillus</taxon>
    </lineage>
</organism>
<dbReference type="EMBL" id="CP021434">
    <property type="protein sequence ID" value="ARU61673.1"/>
    <property type="molecule type" value="Genomic_DNA"/>
</dbReference>
<evidence type="ECO:0000313" key="1">
    <source>
        <dbReference type="EMBL" id="ARU61673.1"/>
    </source>
</evidence>
<gene>
    <name evidence="1" type="ORF">CBW65_12075</name>
</gene>
<accession>A0A1Y0IQM8</accession>
<name>A0A1Y0IQM8_9BACL</name>
<dbReference type="KEGG" id="tum:CBW65_12075"/>
<dbReference type="AlphaFoldDB" id="A0A1Y0IQM8"/>
<reference evidence="2" key="1">
    <citation type="submission" date="2017-05" db="EMBL/GenBank/DDBJ databases">
        <authorList>
            <person name="Sung H."/>
        </authorList>
    </citation>
    <scope>NUCLEOTIDE SEQUENCE [LARGE SCALE GENOMIC DNA]</scope>
    <source>
        <strain evidence="2">AR23208</strain>
    </source>
</reference>
<proteinExistence type="predicted"/>
<protein>
    <recommendedName>
        <fullName evidence="3">Transposase-like Mu C-terminal domain-containing protein</fullName>
    </recommendedName>
</protein>
<evidence type="ECO:0000313" key="2">
    <source>
        <dbReference type="Proteomes" id="UP000195437"/>
    </source>
</evidence>